<feature type="compositionally biased region" description="Gly residues" evidence="1">
    <location>
        <begin position="980"/>
        <end position="998"/>
    </location>
</feature>
<feature type="compositionally biased region" description="Low complexity" evidence="1">
    <location>
        <begin position="1644"/>
        <end position="1668"/>
    </location>
</feature>
<feature type="compositionally biased region" description="Polar residues" evidence="1">
    <location>
        <begin position="2110"/>
        <end position="2120"/>
    </location>
</feature>
<feature type="region of interest" description="Disordered" evidence="1">
    <location>
        <begin position="216"/>
        <end position="256"/>
    </location>
</feature>
<feature type="region of interest" description="Disordered" evidence="1">
    <location>
        <begin position="341"/>
        <end position="368"/>
    </location>
</feature>
<comment type="caution">
    <text evidence="2">The sequence shown here is derived from an EMBL/GenBank/DDBJ whole genome shotgun (WGS) entry which is preliminary data.</text>
</comment>
<feature type="region of interest" description="Disordered" evidence="1">
    <location>
        <begin position="1192"/>
        <end position="1251"/>
    </location>
</feature>
<dbReference type="Proteomes" id="UP000283509">
    <property type="component" value="Unassembled WGS sequence"/>
</dbReference>
<feature type="compositionally biased region" description="Polar residues" evidence="1">
    <location>
        <begin position="2202"/>
        <end position="2217"/>
    </location>
</feature>
<feature type="region of interest" description="Disordered" evidence="1">
    <location>
        <begin position="1"/>
        <end position="20"/>
    </location>
</feature>
<feature type="compositionally biased region" description="Basic and acidic residues" evidence="1">
    <location>
        <begin position="349"/>
        <end position="360"/>
    </location>
</feature>
<feature type="region of interest" description="Disordered" evidence="1">
    <location>
        <begin position="1914"/>
        <end position="1965"/>
    </location>
</feature>
<feature type="region of interest" description="Disordered" evidence="1">
    <location>
        <begin position="960"/>
        <end position="1096"/>
    </location>
</feature>
<feature type="compositionally biased region" description="Basic and acidic residues" evidence="1">
    <location>
        <begin position="1277"/>
        <end position="1296"/>
    </location>
</feature>
<feature type="region of interest" description="Disordered" evidence="1">
    <location>
        <begin position="1123"/>
        <end position="1148"/>
    </location>
</feature>
<dbReference type="OrthoDB" id="765884at2759"/>
<organism evidence="2 3">
    <name type="scientific">Penaeus vannamei</name>
    <name type="common">Whiteleg shrimp</name>
    <name type="synonym">Litopenaeus vannamei</name>
    <dbReference type="NCBI Taxonomy" id="6689"/>
    <lineage>
        <taxon>Eukaryota</taxon>
        <taxon>Metazoa</taxon>
        <taxon>Ecdysozoa</taxon>
        <taxon>Arthropoda</taxon>
        <taxon>Crustacea</taxon>
        <taxon>Multicrustacea</taxon>
        <taxon>Malacostraca</taxon>
        <taxon>Eumalacostraca</taxon>
        <taxon>Eucarida</taxon>
        <taxon>Decapoda</taxon>
        <taxon>Dendrobranchiata</taxon>
        <taxon>Penaeoidea</taxon>
        <taxon>Penaeidae</taxon>
        <taxon>Penaeus</taxon>
    </lineage>
</organism>
<feature type="region of interest" description="Disordered" evidence="1">
    <location>
        <begin position="1263"/>
        <end position="1704"/>
    </location>
</feature>
<feature type="region of interest" description="Disordered" evidence="1">
    <location>
        <begin position="680"/>
        <end position="726"/>
    </location>
</feature>
<feature type="compositionally biased region" description="Gly residues" evidence="1">
    <location>
        <begin position="1597"/>
        <end position="1606"/>
    </location>
</feature>
<reference evidence="2 3" key="2">
    <citation type="submission" date="2019-01" db="EMBL/GenBank/DDBJ databases">
        <title>The decoding of complex shrimp genome reveals the adaptation for benthos swimmer, frequently molting mechanism and breeding impact on genome.</title>
        <authorList>
            <person name="Sun Y."/>
            <person name="Gao Y."/>
            <person name="Yu Y."/>
        </authorList>
    </citation>
    <scope>NUCLEOTIDE SEQUENCE [LARGE SCALE GENOMIC DNA]</scope>
    <source>
        <tissue evidence="2">Muscle</tissue>
    </source>
</reference>
<name>A0A3R7PI12_PENVA</name>
<feature type="compositionally biased region" description="Polar residues" evidence="1">
    <location>
        <begin position="1750"/>
        <end position="1767"/>
    </location>
</feature>
<keyword evidence="3" id="KW-1185">Reference proteome</keyword>
<feature type="region of interest" description="Disordered" evidence="1">
    <location>
        <begin position="135"/>
        <end position="155"/>
    </location>
</feature>
<feature type="region of interest" description="Disordered" evidence="1">
    <location>
        <begin position="2073"/>
        <end position="2256"/>
    </location>
</feature>
<feature type="compositionally biased region" description="Polar residues" evidence="1">
    <location>
        <begin position="1004"/>
        <end position="1013"/>
    </location>
</feature>
<feature type="region of interest" description="Disordered" evidence="1">
    <location>
        <begin position="562"/>
        <end position="599"/>
    </location>
</feature>
<reference evidence="2 3" key="1">
    <citation type="submission" date="2018-04" db="EMBL/GenBank/DDBJ databases">
        <authorList>
            <person name="Zhang X."/>
            <person name="Yuan J."/>
            <person name="Li F."/>
            <person name="Xiang J."/>
        </authorList>
    </citation>
    <scope>NUCLEOTIDE SEQUENCE [LARGE SCALE GENOMIC DNA]</scope>
    <source>
        <tissue evidence="2">Muscle</tissue>
    </source>
</reference>
<evidence type="ECO:0000313" key="3">
    <source>
        <dbReference type="Proteomes" id="UP000283509"/>
    </source>
</evidence>
<feature type="compositionally biased region" description="Low complexity" evidence="1">
    <location>
        <begin position="1693"/>
        <end position="1704"/>
    </location>
</feature>
<feature type="compositionally biased region" description="Basic and acidic residues" evidence="1">
    <location>
        <begin position="1134"/>
        <end position="1148"/>
    </location>
</feature>
<feature type="region of interest" description="Disordered" evidence="1">
    <location>
        <begin position="1740"/>
        <end position="1767"/>
    </location>
</feature>
<sequence>MPVAESRRGRRGPSGKVPQDNVLHVNLDVRTGVPRATLVKGGKDFALNGSHKTVLGASQGSPPPKNHVSSIYLHNKASYPSPNTNAHYRETLDEPPRYDDLFKNHLNGQEAPVLQGQKRNHDKKHFKSYLFKHFSKPKPFGKGGSGKQPSSGSYKGRRAECYAEITIPPTAPLDVTGFPKAKHDQPLPQLHPQYSQPYVHPQAPCEPLYQTKYDAQPQYKAESPAEQGAAPVRGQPHYRGEGAREPAGGGGREVPLHYTDEDARKFTITLKPGQYRVNVQWRSKTHPFRITLTPKKKSGLEAPPPAEQQPLYYSSCQAHPQHQEGQASLPRRLVHRLLFRPHTPPVQEDLERQQQHEEKLSMSPAQPPQYQQRLPLHVHQQQQVAQQQHQLLQQQVGVNPACGDRKGQKRCWEGGPRHRQRKSRYRWASLSCMHLSSLDESVGEASGCDSYGGYEGVEHLKRHSLSHLRAASCDSLSCGCKGVGVGAGAGGFGARGFGGGNRRRVAALGVNVSCDVLREEGKETRVTASGLGKEKYLPPIGERKTWHEDEAFVKQVVEEYFKDPPPLSDSEGKHAEGKGDGSPRSRERPSGEADSLTRTLWGTCGAGGEARQTYDLTVTSGVGGFPRAGGRPRPRKAATPYKHVPVCGYQTRKSCSVDETKLSRLRLGLRKVKKHKLLQFSHDDAERRPRTARVASSRKTDESERDASDLLGSASALTPHSEETEEDLFQGVEKLEFVNGKFSAGTDKPGCSGLVCECVRRGLQTAGANESSRGGRGTSVEAGSVDDSTTERTQRVLSQGLVIHHSANTEADILNGSLIRNALSILREEQKLQTLPDPAPAPPAEDASEASEGKGAATAAPAPEQSHPEDACTKASQEQTEDVASSALPPQDEMNKVNITIHLTPPLPRRTGEESGMGGVPTQPLAHQHQAFPGVAGAGPHVSSVTQCVPVSEASRVTECEQKGGNAKGEQHRHYENVDGFGGRGSDGAAADGGGAEARGGYHSRSSVTQSRGPSEAARRSTSVDSLLKNYRYPETPESRTSSLSSSSGQSSCCHGRSRCRTKSSGNKSQPHTPSQGHRHPSAPREGSGTTSSASSKVFGSEFHVHRVQVGTGNDRKFAQATQRSVLEVPVSGAEERQVAAGGRGRDANLQKSELVLEPPKSLGTHPGSSPRHPTFLTATFPTSKTCISEYNIGDTKPQSPANTPGLFCEGMKHSVNKTKNNKATEISKEEHAEKKSGKSDSKSKSKSKPRKYFSGILNAFGSAAPRFRGTGSSSDAKGESKERSQSKKVVADGEGGRVVPPQSTQTSDLTAAAAGRTPSGLSDAGSSDRTCDAAAKGSALCNKAGAAESISEALQVRETKHSSLGASEYRHRSDVAPIPSPRPRRARKNSHDSADSVAPTPPTRRRNPGEHTGKPAVDGGTKELENLESPRTSPRVRRGREPREPTTPSAEKNFRRQLPTPAPQPGLINTPGTPPAHTALQTSYENISFHERHSFSKRDVPVETQRRDSGEKAGGGTRQDACPSFSSRSSRAVETPRTTKSHRSSRSSKNYTCSGGSNNGTAGGSNVAAEQKNQANEGSGKAEGAPRDSASAPAGGATGTGGGGGRVERFPRGGSSGGSGTSDTTPSWRRRRSRPPTLPTTPPQTSRVRRSSQSSATSGGSLTSSPTRWRRPQAEDTWEGTSDEGGRESSHSRSPSSGSVASESTSFYYSAVGSTMYERPKSLFEDDTARYSFVTCPQYEPVQPGDVESTFTVPVPDTSSNNNLPRTISGDLNCDIDISLTEGEIKLSSEEQAQEDQRKGDGLRGEGEVIGDSGVVHAVPCVAVTDSSNRSSLSSSYGKPTFRGKYLDSLGRREVGKRESGLVHASPCWATTDSDVRSSVSSTDFYSKVCIKPTHTQRTYEPQYVNVQPTEEATAVDDAASDSSQPEKRRLSGVWSIDGDTDRESDPEDQQESFTNEISGEDLQRKVADISLDEGKEEASRLTESFASSHHGEECYATEEVEYGPEEAALLIDSSSPPHEQPFLTEHEVADRPPDGFNEANMGEAWDQHARAWEWHKSTSCRASVAAGVCRRRRGATTRTPKQNRDARTESPTGACRRVPLQTVGGQGTSTTPLTSLPQGSLPPPHCLLQGRRRAATRPRSLEKVRARRPARGRGHGVARTRPMQSTESSWKSLPTCCPGHAPRLSRTWSPDDPAAIPLNPSKTTWVKRLSFTSRAQPPGTPQRRTDAGTSMAPDTLARTSSVRGRPAGFSALPY</sequence>
<feature type="region of interest" description="Disordered" evidence="1">
    <location>
        <begin position="765"/>
        <end position="791"/>
    </location>
</feature>
<feature type="region of interest" description="Disordered" evidence="1">
    <location>
        <begin position="173"/>
        <end position="203"/>
    </location>
</feature>
<feature type="compositionally biased region" description="Basic and acidic residues" evidence="1">
    <location>
        <begin position="1786"/>
        <end position="1808"/>
    </location>
</feature>
<feature type="compositionally biased region" description="Basic and acidic residues" evidence="1">
    <location>
        <begin position="1226"/>
        <end position="1244"/>
    </location>
</feature>
<proteinExistence type="predicted"/>
<feature type="compositionally biased region" description="Basic and acidic residues" evidence="1">
    <location>
        <begin position="698"/>
        <end position="708"/>
    </location>
</feature>
<feature type="compositionally biased region" description="Low complexity" evidence="1">
    <location>
        <begin position="1039"/>
        <end position="1055"/>
    </location>
</feature>
<gene>
    <name evidence="2" type="ORF">C7M84_009039</name>
</gene>
<dbReference type="EMBL" id="QCYY01002134">
    <property type="protein sequence ID" value="ROT72572.1"/>
    <property type="molecule type" value="Genomic_DNA"/>
</dbReference>
<protein>
    <submittedName>
        <fullName evidence="2">Uncharacterized protein</fullName>
    </submittedName>
</protein>
<feature type="compositionally biased region" description="Basic residues" evidence="1">
    <location>
        <begin position="2147"/>
        <end position="2160"/>
    </location>
</feature>
<evidence type="ECO:0000256" key="1">
    <source>
        <dbReference type="SAM" id="MobiDB-lite"/>
    </source>
</evidence>
<feature type="compositionally biased region" description="Basic and acidic residues" evidence="1">
    <location>
        <begin position="1489"/>
        <end position="1512"/>
    </location>
</feature>
<feature type="compositionally biased region" description="Polar residues" evidence="1">
    <location>
        <begin position="1063"/>
        <end position="1076"/>
    </location>
</feature>
<feature type="region of interest" description="Disordered" evidence="1">
    <location>
        <begin position="1786"/>
        <end position="1810"/>
    </location>
</feature>
<feature type="compositionally biased region" description="Basic and acidic residues" evidence="1">
    <location>
        <begin position="570"/>
        <end position="591"/>
    </location>
</feature>
<accession>A0A3R7PI12</accession>
<feature type="compositionally biased region" description="Polar residues" evidence="1">
    <location>
        <begin position="2164"/>
        <end position="2174"/>
    </location>
</feature>
<feature type="region of interest" description="Disordered" evidence="1">
    <location>
        <begin position="834"/>
        <end position="896"/>
    </location>
</feature>
<feature type="compositionally biased region" description="Acidic residues" evidence="1">
    <location>
        <begin position="1940"/>
        <end position="1952"/>
    </location>
</feature>
<evidence type="ECO:0000313" key="2">
    <source>
        <dbReference type="EMBL" id="ROT72572.1"/>
    </source>
</evidence>